<dbReference type="AlphaFoldDB" id="A0A4V2E1X0"/>
<keyword evidence="2" id="KW-1185">Reference proteome</keyword>
<dbReference type="EMBL" id="QVFV01000007">
    <property type="protein sequence ID" value="RZM75604.1"/>
    <property type="molecule type" value="Genomic_DNA"/>
</dbReference>
<gene>
    <name evidence="1" type="ORF">DYY88_20075</name>
</gene>
<evidence type="ECO:0000313" key="2">
    <source>
        <dbReference type="Proteomes" id="UP000292459"/>
    </source>
</evidence>
<reference evidence="1 2" key="1">
    <citation type="submission" date="2018-11" db="EMBL/GenBank/DDBJ databases">
        <title>Whole genome sequencing of an environmental sample.</title>
        <authorList>
            <person name="Sarangi A.N."/>
            <person name="Singh D."/>
            <person name="Tripathy S."/>
        </authorList>
    </citation>
    <scope>NUCLEOTIDE SEQUENCE [LARGE SCALE GENOMIC DNA]</scope>
    <source>
        <strain evidence="1 2">Lakshadweep</strain>
    </source>
</reference>
<protein>
    <submittedName>
        <fullName evidence="1">Uncharacterized protein</fullName>
    </submittedName>
</protein>
<dbReference type="Proteomes" id="UP000292459">
    <property type="component" value="Unassembled WGS sequence"/>
</dbReference>
<name>A0A4V2E1X0_9CYAN</name>
<accession>A0A4V2E1X0</accession>
<proteinExistence type="predicted"/>
<evidence type="ECO:0000313" key="1">
    <source>
        <dbReference type="EMBL" id="RZM75604.1"/>
    </source>
</evidence>
<comment type="caution">
    <text evidence="1">The sequence shown here is derived from an EMBL/GenBank/DDBJ whole genome shotgun (WGS) entry which is preliminary data.</text>
</comment>
<organism evidence="1 2">
    <name type="scientific">Leptolyngbya iicbica LK</name>
    <dbReference type="NCBI Taxonomy" id="2294035"/>
    <lineage>
        <taxon>Bacteria</taxon>
        <taxon>Bacillati</taxon>
        <taxon>Cyanobacteriota</taxon>
        <taxon>Cyanophyceae</taxon>
        <taxon>Leptolyngbyales</taxon>
        <taxon>Leptolyngbyaceae</taxon>
        <taxon>Leptolyngbya group</taxon>
        <taxon>Leptolyngbya</taxon>
        <taxon>Leptolyngbya iicbica</taxon>
    </lineage>
</organism>
<dbReference type="RefSeq" id="WP_130199539.1">
    <property type="nucleotide sequence ID" value="NZ_QVFV01000007.1"/>
</dbReference>
<sequence>MDLRVQSLREFKASFESSQYGRVAGAIAPPNLARSLAAVIKYRRAGSALGFVGESWSTFGRVEPA</sequence>